<dbReference type="AlphaFoldDB" id="A0A6M3L7R3"/>
<proteinExistence type="predicted"/>
<protein>
    <recommendedName>
        <fullName evidence="2">YqaJ viral recombinase domain-containing protein</fullName>
    </recommendedName>
</protein>
<gene>
    <name evidence="1" type="ORF">MM415B02597_0009</name>
</gene>
<dbReference type="EMBL" id="MT142827">
    <property type="protein sequence ID" value="QJA89168.1"/>
    <property type="molecule type" value="Genomic_DNA"/>
</dbReference>
<name>A0A6M3L7R3_9ZZZZ</name>
<evidence type="ECO:0008006" key="2">
    <source>
        <dbReference type="Google" id="ProtNLM"/>
    </source>
</evidence>
<reference evidence="1" key="1">
    <citation type="submission" date="2020-03" db="EMBL/GenBank/DDBJ databases">
        <title>The deep terrestrial virosphere.</title>
        <authorList>
            <person name="Holmfeldt K."/>
            <person name="Nilsson E."/>
            <person name="Simone D."/>
            <person name="Lopez-Fernandez M."/>
            <person name="Wu X."/>
            <person name="de Brujin I."/>
            <person name="Lundin D."/>
            <person name="Andersson A."/>
            <person name="Bertilsson S."/>
            <person name="Dopson M."/>
        </authorList>
    </citation>
    <scope>NUCLEOTIDE SEQUENCE</scope>
    <source>
        <strain evidence="1">MM415B02597</strain>
    </source>
</reference>
<dbReference type="SUPFAM" id="SSF52980">
    <property type="entry name" value="Restriction endonuclease-like"/>
    <property type="match status" value="1"/>
</dbReference>
<evidence type="ECO:0000313" key="1">
    <source>
        <dbReference type="EMBL" id="QJA89168.1"/>
    </source>
</evidence>
<dbReference type="InterPro" id="IPR011604">
    <property type="entry name" value="PDDEXK-like_dom_sf"/>
</dbReference>
<dbReference type="Gene3D" id="3.90.320.10">
    <property type="match status" value="1"/>
</dbReference>
<organism evidence="1">
    <name type="scientific">viral metagenome</name>
    <dbReference type="NCBI Taxonomy" id="1070528"/>
    <lineage>
        <taxon>unclassified sequences</taxon>
        <taxon>metagenomes</taxon>
        <taxon>organismal metagenomes</taxon>
    </lineage>
</organism>
<sequence>MTDRQKERLAELLARQNDADAKPLTAKMKTEVEALVASRDAQFAFGATALSYIRDCWLRNEYGYDEPVMTNEMLKGLLCEEEAIGVLSRQVEGEFRVKNEQTWENAWFVGTPDVVGADVVEDVKCSWTLRTFMEVQHPSALYFAQGQVYMDLTGRDKFRLCHVLVATPLEIVMEEQKRFYFRFNCDESNHHYLECVRKVESMHAASGLLPEEDRIKVFEFERNDIYLMKLRKRVEQARVVYRTLTLRGDNDG</sequence>
<dbReference type="InterPro" id="IPR011335">
    <property type="entry name" value="Restrct_endonuc-II-like"/>
</dbReference>
<accession>A0A6M3L7R3</accession>